<protein>
    <submittedName>
        <fullName evidence="2">Uncharacterized protein</fullName>
    </submittedName>
</protein>
<dbReference type="HOGENOM" id="CLU_2330900_0_0_11"/>
<accession>J7L3H9</accession>
<dbReference type="KEGG" id="nal:B005_4985"/>
<dbReference type="EMBL" id="CP003788">
    <property type="protein sequence ID" value="AFR08198.1"/>
    <property type="molecule type" value="Genomic_DNA"/>
</dbReference>
<sequence length="98" mass="10436">MNHHRSPVIVEFPRASEPDTLHTSLTSCPVGPEGPGFHAITGTGSGDRRVAPSPDEDAFEASPRGFAHWASLPRRPYRSPAAGRLTTPVPEVRVGEAA</sequence>
<name>J7L3H9_NOCAA</name>
<feature type="region of interest" description="Disordered" evidence="1">
    <location>
        <begin position="75"/>
        <end position="98"/>
    </location>
</feature>
<evidence type="ECO:0000256" key="1">
    <source>
        <dbReference type="SAM" id="MobiDB-lite"/>
    </source>
</evidence>
<reference evidence="2 3" key="1">
    <citation type="journal article" date="2012" name="J. Bacteriol.">
        <title>Whole-Genome Sequence of Nocardiopsis alba Strain ATCC BAA-2165, Associated with Honeybees.</title>
        <authorList>
            <person name="Qiao J."/>
            <person name="Chen L."/>
            <person name="Li Y."/>
            <person name="Wang J."/>
            <person name="Zhang W."/>
            <person name="Chen S."/>
        </authorList>
    </citation>
    <scope>NUCLEOTIDE SEQUENCE [LARGE SCALE GENOMIC DNA]</scope>
    <source>
        <strain evidence="3">ATCC BAA-2165 / BE74</strain>
    </source>
</reference>
<proteinExistence type="predicted"/>
<dbReference type="PATRIC" id="fig|1205910.3.peg.4708"/>
<evidence type="ECO:0000313" key="3">
    <source>
        <dbReference type="Proteomes" id="UP000003779"/>
    </source>
</evidence>
<gene>
    <name evidence="2" type="ordered locus">B005_4985</name>
</gene>
<organism evidence="2 3">
    <name type="scientific">Nocardiopsis alba (strain ATCC BAA-2165 / BE74)</name>
    <dbReference type="NCBI Taxonomy" id="1205910"/>
    <lineage>
        <taxon>Bacteria</taxon>
        <taxon>Bacillati</taxon>
        <taxon>Actinomycetota</taxon>
        <taxon>Actinomycetes</taxon>
        <taxon>Streptosporangiales</taxon>
        <taxon>Nocardiopsidaceae</taxon>
        <taxon>Nocardiopsis</taxon>
    </lineage>
</organism>
<evidence type="ECO:0000313" key="2">
    <source>
        <dbReference type="EMBL" id="AFR08198.1"/>
    </source>
</evidence>
<dbReference type="STRING" id="1205910.B005_4985"/>
<dbReference type="Proteomes" id="UP000003779">
    <property type="component" value="Chromosome"/>
</dbReference>
<dbReference type="AlphaFoldDB" id="J7L3H9"/>
<reference evidence="3" key="2">
    <citation type="submission" date="2012-08" db="EMBL/GenBank/DDBJ databases">
        <title>Whole-genome sequence of Nocardiopsis alba strain ATCC BAA-2165 associated with honeybees.</title>
        <authorList>
            <person name="Qiao J."/>
            <person name="Chen L."/>
            <person name="Li Y."/>
            <person name="Wang J."/>
            <person name="Zhang W."/>
            <person name="Chen S."/>
        </authorList>
    </citation>
    <scope>NUCLEOTIDE SEQUENCE [LARGE SCALE GENOMIC DNA]</scope>
    <source>
        <strain evidence="3">ATCC BAA-2165 / BE74</strain>
    </source>
</reference>